<dbReference type="AlphaFoldDB" id="A0A194AHT5"/>
<dbReference type="OrthoDB" id="9810278at2"/>
<comment type="similarity">
    <text evidence="1">Belongs to the FldB/FldC dehydratase alpha/beta subunit family.</text>
</comment>
<reference evidence="3" key="1">
    <citation type="submission" date="2016-06" db="EMBL/GenBank/DDBJ databases">
        <title>Draft genome sequence of Desulfoplanes formicivorans strain Pf12B.</title>
        <authorList>
            <person name="Watanabe M."/>
            <person name="Kojima H."/>
            <person name="Fukui M."/>
        </authorList>
    </citation>
    <scope>NUCLEOTIDE SEQUENCE [LARGE SCALE GENOMIC DNA]</scope>
    <source>
        <strain evidence="3">Pf12B</strain>
    </source>
</reference>
<dbReference type="PANTHER" id="PTHR30548:SF1">
    <property type="entry name" value="DEHYDRATASE SUBUNIT MJ0007-RELATED"/>
    <property type="match status" value="1"/>
</dbReference>
<dbReference type="Gene3D" id="1.20.1270.370">
    <property type="match status" value="1"/>
</dbReference>
<evidence type="ECO:0000313" key="3">
    <source>
        <dbReference type="Proteomes" id="UP000095200"/>
    </source>
</evidence>
<dbReference type="InterPro" id="IPR010327">
    <property type="entry name" value="FldB/FldC_alpha/beta"/>
</dbReference>
<accession>A0A194AHT5</accession>
<gene>
    <name evidence="2" type="ORF">DPF_1350</name>
</gene>
<keyword evidence="3" id="KW-1185">Reference proteome</keyword>
<dbReference type="Pfam" id="PF06050">
    <property type="entry name" value="HGD-D"/>
    <property type="match status" value="1"/>
</dbReference>
<dbReference type="RefSeq" id="WP_069858325.1">
    <property type="nucleotide sequence ID" value="NZ_BDFE01000015.1"/>
</dbReference>
<organism evidence="2 3">
    <name type="scientific">Desulfoplanes formicivorans</name>
    <dbReference type="NCBI Taxonomy" id="1592317"/>
    <lineage>
        <taxon>Bacteria</taxon>
        <taxon>Pseudomonadati</taxon>
        <taxon>Thermodesulfobacteriota</taxon>
        <taxon>Desulfovibrionia</taxon>
        <taxon>Desulfovibrionales</taxon>
        <taxon>Desulfoplanaceae</taxon>
        <taxon>Desulfoplanes</taxon>
    </lineage>
</organism>
<comment type="caution">
    <text evidence="2">The sequence shown here is derived from an EMBL/GenBank/DDBJ whole genome shotgun (WGS) entry which is preliminary data.</text>
</comment>
<dbReference type="STRING" id="1592317.DPF_1350"/>
<sequence length="424" mass="47600">MGKYDAMWEKLNIDLPAHEGLMEVLGKFYGDIYLSQQGRLQGMEYLDLVLSEIHGLRVKELQEAKQLQGRKVIGTFCVFVPEELTIAANAIQIGLCSGADAGKEQVEKLIPRNTCALIKSFMGFKLARLCPFTESCDLIVGETTCDGKKKAYETFGKIAPMYVMEVPQRKSEQDRALWKAEILRYKETLEKLTGNTITAQSLKKAIVIVNNKRKAIQRLNKLRVADPVPISGRDALLINQVGFYDDPERFTNQVNLLCDQLEEKIARGEGVAPQGTPRLLMSGCPMAVPNWKLPYVTESSGAVIVGEESCVGTRNIRDLVDESGQTLDEMIDALTDRYLKIDCACFTPNSERVDNILNLAKETRADGVLQYTLLFCQPYAQENFRVEKSLQDAEIPSMVIETDYGMEDVEQLKTRIEAFVEMVK</sequence>
<dbReference type="PANTHER" id="PTHR30548">
    <property type="entry name" value="2-HYDROXYGLUTARYL-COA DEHYDRATASE, D-COMPONENT-RELATED"/>
    <property type="match status" value="1"/>
</dbReference>
<dbReference type="Gene3D" id="3.40.50.11900">
    <property type="match status" value="1"/>
</dbReference>
<dbReference type="NCBIfam" id="NF040772">
    <property type="entry name" value="double_cubane"/>
    <property type="match status" value="1"/>
</dbReference>
<dbReference type="InterPro" id="IPR047678">
    <property type="entry name" value="YjiM-like"/>
</dbReference>
<evidence type="ECO:0000313" key="2">
    <source>
        <dbReference type="EMBL" id="GAU08636.1"/>
    </source>
</evidence>
<name>A0A194AHT5_9BACT</name>
<dbReference type="EMBL" id="BDFE01000015">
    <property type="protein sequence ID" value="GAU08636.1"/>
    <property type="molecule type" value="Genomic_DNA"/>
</dbReference>
<protein>
    <submittedName>
        <fullName evidence="2">3-hydroxyacyl-ACP dehydratase</fullName>
    </submittedName>
</protein>
<evidence type="ECO:0000256" key="1">
    <source>
        <dbReference type="ARBA" id="ARBA00005806"/>
    </source>
</evidence>
<proteinExistence type="inferred from homology"/>
<dbReference type="Gene3D" id="3.40.50.11890">
    <property type="match status" value="1"/>
</dbReference>
<dbReference type="Proteomes" id="UP000095200">
    <property type="component" value="Unassembled WGS sequence"/>
</dbReference>